<comment type="caution">
    <text evidence="1">The sequence shown here is derived from an EMBL/GenBank/DDBJ whole genome shotgun (WGS) entry which is preliminary data.</text>
</comment>
<dbReference type="AlphaFoldDB" id="A0A3M4YD98"/>
<dbReference type="PROSITE" id="PS51257">
    <property type="entry name" value="PROKAR_LIPOPROTEIN"/>
    <property type="match status" value="1"/>
</dbReference>
<evidence type="ECO:0000313" key="2">
    <source>
        <dbReference type="Proteomes" id="UP000268004"/>
    </source>
</evidence>
<dbReference type="Proteomes" id="UP000268004">
    <property type="component" value="Unassembled WGS sequence"/>
</dbReference>
<accession>A0A3M4YD98</accession>
<dbReference type="EMBL" id="RBSD01000106">
    <property type="protein sequence ID" value="RMR86266.1"/>
    <property type="molecule type" value="Genomic_DNA"/>
</dbReference>
<organism evidence="1 2">
    <name type="scientific">Pseudomonas coronafaciens pv. striafaciens</name>
    <dbReference type="NCBI Taxonomy" id="235276"/>
    <lineage>
        <taxon>Bacteria</taxon>
        <taxon>Pseudomonadati</taxon>
        <taxon>Pseudomonadota</taxon>
        <taxon>Gammaproteobacteria</taxon>
        <taxon>Pseudomonadales</taxon>
        <taxon>Pseudomonadaceae</taxon>
        <taxon>Pseudomonas</taxon>
        <taxon>Pseudomonas coronafaciens</taxon>
    </lineage>
</organism>
<reference evidence="1 2" key="1">
    <citation type="submission" date="2018-08" db="EMBL/GenBank/DDBJ databases">
        <title>Recombination of ecologically and evolutionarily significant loci maintains genetic cohesion in the Pseudomonas syringae species complex.</title>
        <authorList>
            <person name="Dillon M."/>
            <person name="Thakur S."/>
            <person name="Almeida R.N.D."/>
            <person name="Weir B.S."/>
            <person name="Guttman D.S."/>
        </authorList>
    </citation>
    <scope>NUCLEOTIDE SEQUENCE [LARGE SCALE GENOMIC DNA]</scope>
    <source>
        <strain evidence="1 2">ICMP 4996</strain>
    </source>
</reference>
<protein>
    <recommendedName>
        <fullName evidence="3">Lipoprotein</fullName>
    </recommendedName>
</protein>
<name>A0A3M4YD98_9PSED</name>
<evidence type="ECO:0000313" key="1">
    <source>
        <dbReference type="EMBL" id="RMR86266.1"/>
    </source>
</evidence>
<sequence>MMYKTQKFAGCVLLVGALLLSGCNSILYGKQYTIPQPGEPSATVRMKYDRYARLDAMTFNNKGCYAGYTTLLGNGDYVESPVAVGRELILTYRSEVGGMQCQVPFSFTPEKDATYTVVNGSWSEPRKGVLSVISPDQRFCGVNVVKKVGDQESVEPVQQLRIETGFACLKWVK</sequence>
<proteinExistence type="predicted"/>
<evidence type="ECO:0008006" key="3">
    <source>
        <dbReference type="Google" id="ProtNLM"/>
    </source>
</evidence>
<gene>
    <name evidence="1" type="ORF">ALP78_02081</name>
</gene>